<reference evidence="3" key="1">
    <citation type="journal article" date="2019" name="Int. J. Syst. Evol. Microbiol.">
        <title>The Global Catalogue of Microorganisms (GCM) 10K type strain sequencing project: providing services to taxonomists for standard genome sequencing and annotation.</title>
        <authorList>
            <consortium name="The Broad Institute Genomics Platform"/>
            <consortium name="The Broad Institute Genome Sequencing Center for Infectious Disease"/>
            <person name="Wu L."/>
            <person name="Ma J."/>
        </authorList>
    </citation>
    <scope>NUCLEOTIDE SEQUENCE [LARGE SCALE GENOMIC DNA]</scope>
    <source>
        <strain evidence="3">KCTC 22154</strain>
    </source>
</reference>
<name>A0A8H9I6D9_9GAMM</name>
<dbReference type="AlphaFoldDB" id="A0A8H9I6D9"/>
<organism evidence="2 3">
    <name type="scientific">Vreelandella hamiltonii</name>
    <dbReference type="NCBI Taxonomy" id="502829"/>
    <lineage>
        <taxon>Bacteria</taxon>
        <taxon>Pseudomonadati</taxon>
        <taxon>Pseudomonadota</taxon>
        <taxon>Gammaproteobacteria</taxon>
        <taxon>Oceanospirillales</taxon>
        <taxon>Halomonadaceae</taxon>
        <taxon>Vreelandella</taxon>
    </lineage>
</organism>
<dbReference type="EMBL" id="BMXN01000040">
    <property type="protein sequence ID" value="GGW41788.1"/>
    <property type="molecule type" value="Genomic_DNA"/>
</dbReference>
<gene>
    <name evidence="2" type="ORF">GCM10007157_35200</name>
</gene>
<evidence type="ECO:0000313" key="2">
    <source>
        <dbReference type="EMBL" id="GGW41788.1"/>
    </source>
</evidence>
<dbReference type="InterPro" id="IPR025668">
    <property type="entry name" value="Tnp_DDE_dom"/>
</dbReference>
<proteinExistence type="predicted"/>
<accession>A0A8H9I6D9</accession>
<evidence type="ECO:0000313" key="3">
    <source>
        <dbReference type="Proteomes" id="UP000623776"/>
    </source>
</evidence>
<evidence type="ECO:0000259" key="1">
    <source>
        <dbReference type="Pfam" id="PF13701"/>
    </source>
</evidence>
<feature type="domain" description="Transposase DDE" evidence="1">
    <location>
        <begin position="39"/>
        <end position="156"/>
    </location>
</feature>
<comment type="caution">
    <text evidence="2">The sequence shown here is derived from an EMBL/GenBank/DDBJ whole genome shotgun (WGS) entry which is preliminary data.</text>
</comment>
<protein>
    <recommendedName>
        <fullName evidence="1">Transposase DDE domain-containing protein</fullName>
    </recommendedName>
</protein>
<keyword evidence="3" id="KW-1185">Reference proteome</keyword>
<dbReference type="Proteomes" id="UP000623776">
    <property type="component" value="Unassembled WGS sequence"/>
</dbReference>
<sequence>MIVDFVGKGQVTSAVDSACRTIRDYFEIDIAASLLLHAFFLVTNLSQFDWPPEKVLALYRKRGSAEAHMGEVKSALDVHLSSTDRGASTVQEVMARNEVSLLLSLYAYQVLHGLRCLLERQTHQGWSLSRMREQVLKIASTISLHARRITVHLGDAADKWWPTLLKGLPKLTALS</sequence>
<dbReference type="Pfam" id="PF13701">
    <property type="entry name" value="DDE_Tnp_1_4"/>
    <property type="match status" value="1"/>
</dbReference>